<evidence type="ECO:0000313" key="4">
    <source>
        <dbReference type="Proteomes" id="UP000644020"/>
    </source>
</evidence>
<dbReference type="AlphaFoldDB" id="A0A918W8N5"/>
<feature type="region of interest" description="Disordered" evidence="1">
    <location>
        <begin position="119"/>
        <end position="140"/>
    </location>
</feature>
<accession>A0A918W8N5</accession>
<keyword evidence="4" id="KW-1185">Reference proteome</keyword>
<dbReference type="EMBL" id="BMUL01000006">
    <property type="protein sequence ID" value="GHA81379.1"/>
    <property type="molecule type" value="Genomic_DNA"/>
</dbReference>
<feature type="chain" id="PRO_5037206315" description="Secreted protein" evidence="2">
    <location>
        <begin position="25"/>
        <end position="140"/>
    </location>
</feature>
<evidence type="ECO:0008006" key="5">
    <source>
        <dbReference type="Google" id="ProtNLM"/>
    </source>
</evidence>
<reference evidence="3" key="1">
    <citation type="journal article" date="2014" name="Int. J. Syst. Evol. Microbiol.">
        <title>Complete genome sequence of Corynebacterium casei LMG S-19264T (=DSM 44701T), isolated from a smear-ripened cheese.</title>
        <authorList>
            <consortium name="US DOE Joint Genome Institute (JGI-PGF)"/>
            <person name="Walter F."/>
            <person name="Albersmeier A."/>
            <person name="Kalinowski J."/>
            <person name="Ruckert C."/>
        </authorList>
    </citation>
    <scope>NUCLEOTIDE SEQUENCE</scope>
    <source>
        <strain evidence="3">JCM 4518</strain>
    </source>
</reference>
<feature type="signal peptide" evidence="2">
    <location>
        <begin position="1"/>
        <end position="24"/>
    </location>
</feature>
<gene>
    <name evidence="3" type="ORF">GCM10010305_26260</name>
</gene>
<dbReference type="RefSeq" id="WP_189976838.1">
    <property type="nucleotide sequence ID" value="NZ_BMUL01000006.1"/>
</dbReference>
<proteinExistence type="predicted"/>
<organism evidence="3 4">
    <name type="scientific">Streptomyces termitum</name>
    <dbReference type="NCBI Taxonomy" id="67368"/>
    <lineage>
        <taxon>Bacteria</taxon>
        <taxon>Bacillati</taxon>
        <taxon>Actinomycetota</taxon>
        <taxon>Actinomycetes</taxon>
        <taxon>Kitasatosporales</taxon>
        <taxon>Streptomycetaceae</taxon>
        <taxon>Streptomyces</taxon>
    </lineage>
</organism>
<sequence>MRALHRGFAAYASVAALLTGTAVAAEVHAAPPAEEAAVRAPAAGEPEDFGASCQTLVEGSRVTAHCRNPYPRTDRIRLHVECALWWDVDNDSAPVDVGPADYATVSGRCWKRVGSAWITHEPVTDPGPPAAVTPDPAPRP</sequence>
<protein>
    <recommendedName>
        <fullName evidence="5">Secreted protein</fullName>
    </recommendedName>
</protein>
<dbReference type="Proteomes" id="UP000644020">
    <property type="component" value="Unassembled WGS sequence"/>
</dbReference>
<evidence type="ECO:0000256" key="1">
    <source>
        <dbReference type="SAM" id="MobiDB-lite"/>
    </source>
</evidence>
<comment type="caution">
    <text evidence="3">The sequence shown here is derived from an EMBL/GenBank/DDBJ whole genome shotgun (WGS) entry which is preliminary data.</text>
</comment>
<evidence type="ECO:0000313" key="3">
    <source>
        <dbReference type="EMBL" id="GHA81379.1"/>
    </source>
</evidence>
<keyword evidence="2" id="KW-0732">Signal</keyword>
<feature type="compositionally biased region" description="Pro residues" evidence="1">
    <location>
        <begin position="125"/>
        <end position="140"/>
    </location>
</feature>
<name>A0A918W8N5_9ACTN</name>
<evidence type="ECO:0000256" key="2">
    <source>
        <dbReference type="SAM" id="SignalP"/>
    </source>
</evidence>
<reference evidence="3" key="2">
    <citation type="submission" date="2020-09" db="EMBL/GenBank/DDBJ databases">
        <authorList>
            <person name="Sun Q."/>
            <person name="Ohkuma M."/>
        </authorList>
    </citation>
    <scope>NUCLEOTIDE SEQUENCE</scope>
    <source>
        <strain evidence="3">JCM 4518</strain>
    </source>
</reference>